<evidence type="ECO:0000256" key="7">
    <source>
        <dbReference type="ARBA" id="ARBA00022967"/>
    </source>
</evidence>
<keyword evidence="5" id="KW-0067">ATP-binding</keyword>
<dbReference type="Pfam" id="PF18269">
    <property type="entry name" value="T3SS_ATPase_C"/>
    <property type="match status" value="1"/>
</dbReference>
<evidence type="ECO:0000313" key="14">
    <source>
        <dbReference type="EMBL" id="ABJ10883.1"/>
    </source>
</evidence>
<dbReference type="EC" id="7.4.2.8" evidence="10"/>
<dbReference type="InterPro" id="IPR004100">
    <property type="entry name" value="ATPase_F1/V1/A1_a/bsu_N"/>
</dbReference>
<evidence type="ECO:0000256" key="12">
    <source>
        <dbReference type="ARBA" id="ARBA00034006"/>
    </source>
</evidence>
<evidence type="ECO:0000256" key="11">
    <source>
        <dbReference type="ARBA" id="ARBA00024442"/>
    </source>
</evidence>
<evidence type="ECO:0000256" key="8">
    <source>
        <dbReference type="ARBA" id="ARBA00023026"/>
    </source>
</evidence>
<keyword evidence="6" id="KW-0653">Protein transport</keyword>
<dbReference type="NCBIfam" id="TIGR01026">
    <property type="entry name" value="fliI_yscN"/>
    <property type="match status" value="1"/>
</dbReference>
<feature type="domain" description="AAA+ ATPase" evidence="13">
    <location>
        <begin position="162"/>
        <end position="343"/>
    </location>
</feature>
<dbReference type="Gene3D" id="3.40.50.12240">
    <property type="match status" value="1"/>
</dbReference>
<dbReference type="GO" id="GO:0030257">
    <property type="term" value="C:type III protein secretion system complex"/>
    <property type="evidence" value="ECO:0007669"/>
    <property type="project" value="InterPro"/>
</dbReference>
<reference evidence="14 15" key="1">
    <citation type="journal article" date="2006" name="Genome Biol.">
        <title>Genomic analysis reveals that Pseudomonas aeruginosa virulence is combinatorial.</title>
        <authorList>
            <person name="Lee D.G."/>
            <person name="Urbach J.M."/>
            <person name="Wu G."/>
            <person name="Liberati N.T."/>
            <person name="Feinbaum R.L."/>
            <person name="Miyata S."/>
            <person name="Diggins L.T."/>
            <person name="He J."/>
            <person name="Saucier M."/>
            <person name="Deziel E."/>
            <person name="Friedman L."/>
            <person name="Li L."/>
            <person name="Grills G."/>
            <person name="Montgomery K."/>
            <person name="Kucherlapati R."/>
            <person name="Rahme L.G."/>
            <person name="Ausubel F.M."/>
        </authorList>
    </citation>
    <scope>NUCLEOTIDE SEQUENCE [LARGE SCALE GENOMIC DNA]</scope>
    <source>
        <strain evidence="14 15">UCBPP-PA14</strain>
    </source>
</reference>
<protein>
    <recommendedName>
        <fullName evidence="11">Type 3 secretion system ATPase</fullName>
        <ecNumber evidence="10">7.4.2.8</ecNumber>
    </recommendedName>
</protein>
<dbReference type="GO" id="GO:0016887">
    <property type="term" value="F:ATP hydrolysis activity"/>
    <property type="evidence" value="ECO:0007669"/>
    <property type="project" value="InterPro"/>
</dbReference>
<dbReference type="InterPro" id="IPR040627">
    <property type="entry name" value="T3SS_ATPase_C"/>
</dbReference>
<dbReference type="SMART" id="SM00382">
    <property type="entry name" value="AAA"/>
    <property type="match status" value="1"/>
</dbReference>
<dbReference type="InterPro" id="IPR027417">
    <property type="entry name" value="P-loop_NTPase"/>
</dbReference>
<evidence type="ECO:0000256" key="6">
    <source>
        <dbReference type="ARBA" id="ARBA00022927"/>
    </source>
</evidence>
<keyword evidence="8" id="KW-0843">Virulence</keyword>
<evidence type="ECO:0000256" key="1">
    <source>
        <dbReference type="ARBA" id="ARBA00004496"/>
    </source>
</evidence>
<dbReference type="Proteomes" id="UP000000653">
    <property type="component" value="Chromosome"/>
</dbReference>
<name>A0A0H2Z9F1_PSEAB</name>
<dbReference type="AlphaFoldDB" id="A0A0H2Z9F1"/>
<dbReference type="Pfam" id="PF00006">
    <property type="entry name" value="ATP-synt_ab"/>
    <property type="match status" value="1"/>
</dbReference>
<dbReference type="HOGENOM" id="CLU_022398_5_1_6"/>
<dbReference type="InterPro" id="IPR003593">
    <property type="entry name" value="AAA+_ATPase"/>
</dbReference>
<evidence type="ECO:0000256" key="5">
    <source>
        <dbReference type="ARBA" id="ARBA00022840"/>
    </source>
</evidence>
<dbReference type="RefSeq" id="WP_003100796.1">
    <property type="nucleotide sequence ID" value="NC_008463.1"/>
</dbReference>
<dbReference type="SMR" id="A0A0H2Z9F1"/>
<gene>
    <name evidence="14" type="primary">pscN</name>
    <name evidence="14" type="ordered locus">PA14_42570</name>
</gene>
<sequence length="440" mass="47935">MPAPLSPLIVRMRHAIEGCRPIQIRGRVTQVTGTLLKAVVPGVRIGELCQLRNPDQSLALLAEVIGFQQHQALLTPLGEMLGVSSNTEVSPTGGMHRVAVGEHLLGQVLDGLGRPFDGSPPAEPAAWYPVYRDAPQPMSRRLIERPLSLGVRAIDGLLTCGEGQRMGIFAAAGGGKSTLLASLVRNAEVDVTVLALVGERGREVREFIESDLGEQGLRRSVLVVATSDRPAMERAKAGFVATSIAEYFRDQGRRVLLLMDSLTRFARAQREIGLAAGEPPTRRGYPPSVFAALPRLMERAGQSERGSITALYTVLVEGDDMSEPVADETRSILDGHIVLSRKLAAANHYPAIDVLHSVSRVMNQIVDDDQRHAAGRLREWLAKYEEVELLLKIGEYQKGQDSEADQAIEKIGAIRQWLRQGTHETSDYAQACAQLRSLCA</sequence>
<dbReference type="EMBL" id="CP000438">
    <property type="protein sequence ID" value="ABJ10883.1"/>
    <property type="molecule type" value="Genomic_DNA"/>
</dbReference>
<evidence type="ECO:0000313" key="15">
    <source>
        <dbReference type="Proteomes" id="UP000000653"/>
    </source>
</evidence>
<evidence type="ECO:0000256" key="3">
    <source>
        <dbReference type="ARBA" id="ARBA00022490"/>
    </source>
</evidence>
<evidence type="ECO:0000256" key="4">
    <source>
        <dbReference type="ARBA" id="ARBA00022741"/>
    </source>
</evidence>
<keyword evidence="4" id="KW-0547">Nucleotide-binding</keyword>
<dbReference type="BRENDA" id="7.4.2.8">
    <property type="organism ID" value="5087"/>
</dbReference>
<dbReference type="CDD" id="cd01136">
    <property type="entry name" value="ATPase_flagellum-secretory_path_III"/>
    <property type="match status" value="1"/>
</dbReference>
<dbReference type="PROSITE" id="PS00152">
    <property type="entry name" value="ATPASE_ALPHA_BETA"/>
    <property type="match status" value="1"/>
</dbReference>
<dbReference type="PANTHER" id="PTHR15184">
    <property type="entry name" value="ATP SYNTHASE"/>
    <property type="match status" value="1"/>
</dbReference>
<dbReference type="GO" id="GO:0005737">
    <property type="term" value="C:cytoplasm"/>
    <property type="evidence" value="ECO:0007669"/>
    <property type="project" value="UniProtKB-SubCell"/>
</dbReference>
<dbReference type="Pfam" id="PF02874">
    <property type="entry name" value="ATP-synt_ab_N"/>
    <property type="match status" value="1"/>
</dbReference>
<dbReference type="BioCyc" id="PAER208963:G1G74-3568-MONOMER"/>
<evidence type="ECO:0000256" key="2">
    <source>
        <dbReference type="ARBA" id="ARBA00022448"/>
    </source>
</evidence>
<proteinExistence type="inferred from homology"/>
<evidence type="ECO:0000259" key="13">
    <source>
        <dbReference type="SMART" id="SM00382"/>
    </source>
</evidence>
<dbReference type="InterPro" id="IPR013380">
    <property type="entry name" value="ATPase_T3SS_SctN"/>
</dbReference>
<dbReference type="InterPro" id="IPR005714">
    <property type="entry name" value="ATPase_T3SS_FliI/YscN"/>
</dbReference>
<dbReference type="GO" id="GO:0046961">
    <property type="term" value="F:proton-transporting ATPase activity, rotational mechanism"/>
    <property type="evidence" value="ECO:0007669"/>
    <property type="project" value="InterPro"/>
</dbReference>
<dbReference type="NCBIfam" id="TIGR02546">
    <property type="entry name" value="III_secr_ATP"/>
    <property type="match status" value="1"/>
</dbReference>
<dbReference type="InterPro" id="IPR050053">
    <property type="entry name" value="ATPase_alpha/beta_chains"/>
</dbReference>
<keyword evidence="3" id="KW-0963">Cytoplasm</keyword>
<dbReference type="FunFam" id="3.40.50.12240:FF:000002">
    <property type="entry name" value="Flagellum-specific ATP synthase FliI"/>
    <property type="match status" value="1"/>
</dbReference>
<dbReference type="PANTHER" id="PTHR15184:SF9">
    <property type="entry name" value="SPI-1 TYPE 3 SECRETION SYSTEM ATPASE"/>
    <property type="match status" value="1"/>
</dbReference>
<comment type="subcellular location">
    <subcellularLocation>
        <location evidence="1">Cytoplasm</location>
    </subcellularLocation>
</comment>
<dbReference type="InterPro" id="IPR020003">
    <property type="entry name" value="ATPase_a/bsu_AS"/>
</dbReference>
<dbReference type="SUPFAM" id="SSF52540">
    <property type="entry name" value="P-loop containing nucleoside triphosphate hydrolases"/>
    <property type="match status" value="1"/>
</dbReference>
<dbReference type="GO" id="GO:0008564">
    <property type="term" value="F:protein-exporting ATPase activity"/>
    <property type="evidence" value="ECO:0007669"/>
    <property type="project" value="UniProtKB-EC"/>
</dbReference>
<keyword evidence="7" id="KW-1278">Translocase</keyword>
<comment type="similarity">
    <text evidence="9">Belongs to the ATPase alpha/beta chains family. T3SS ATPase subfamily.</text>
</comment>
<dbReference type="GO" id="GO:0030254">
    <property type="term" value="P:protein secretion by the type III secretion system"/>
    <property type="evidence" value="ECO:0007669"/>
    <property type="project" value="InterPro"/>
</dbReference>
<dbReference type="CDD" id="cd18117">
    <property type="entry name" value="ATP-synt_flagellum-secretory_path_III_N"/>
    <property type="match status" value="1"/>
</dbReference>
<evidence type="ECO:0000256" key="9">
    <source>
        <dbReference type="ARBA" id="ARBA00024342"/>
    </source>
</evidence>
<evidence type="ECO:0000256" key="10">
    <source>
        <dbReference type="ARBA" id="ARBA00024382"/>
    </source>
</evidence>
<comment type="catalytic activity">
    <reaction evidence="12">
        <text>ATP + H2O + cellular proteinSide 1 = ADP + phosphate + cellular proteinSide 2.</text>
        <dbReference type="EC" id="7.4.2.8"/>
    </reaction>
</comment>
<dbReference type="KEGG" id="pau:PA14_42570"/>
<dbReference type="GO" id="GO:0046933">
    <property type="term" value="F:proton-transporting ATP synthase activity, rotational mechanism"/>
    <property type="evidence" value="ECO:0007669"/>
    <property type="project" value="TreeGrafter"/>
</dbReference>
<organism evidence="14 15">
    <name type="scientific">Pseudomonas aeruginosa (strain UCBPP-PA14)</name>
    <dbReference type="NCBI Taxonomy" id="208963"/>
    <lineage>
        <taxon>Bacteria</taxon>
        <taxon>Pseudomonadati</taxon>
        <taxon>Pseudomonadota</taxon>
        <taxon>Gammaproteobacteria</taxon>
        <taxon>Pseudomonadales</taxon>
        <taxon>Pseudomonadaceae</taxon>
        <taxon>Pseudomonas</taxon>
    </lineage>
</organism>
<accession>A0A0H2Z9F1</accession>
<dbReference type="GO" id="GO:0005524">
    <property type="term" value="F:ATP binding"/>
    <property type="evidence" value="ECO:0007669"/>
    <property type="project" value="UniProtKB-KW"/>
</dbReference>
<dbReference type="NCBIfam" id="NF005391">
    <property type="entry name" value="PRK06936.1"/>
    <property type="match status" value="1"/>
</dbReference>
<dbReference type="InterPro" id="IPR000194">
    <property type="entry name" value="ATPase_F1/V1/A1_a/bsu_nucl-bd"/>
</dbReference>
<keyword evidence="2" id="KW-0813">Transport</keyword>